<feature type="domain" description="Gram-positive cocci surface proteins LPxTG" evidence="12">
    <location>
        <begin position="607"/>
        <end position="638"/>
    </location>
</feature>
<evidence type="ECO:0000256" key="11">
    <source>
        <dbReference type="SAM" id="SignalP"/>
    </source>
</evidence>
<comment type="subcellular location">
    <subcellularLocation>
        <location evidence="1">Secreted</location>
        <location evidence="1">Cell wall</location>
        <topology evidence="1">Peptidoglycan-anchor</topology>
    </subcellularLocation>
</comment>
<dbReference type="InterPro" id="IPR014756">
    <property type="entry name" value="Ig_E-set"/>
</dbReference>
<evidence type="ECO:0000256" key="3">
    <source>
        <dbReference type="ARBA" id="ARBA00022512"/>
    </source>
</evidence>
<feature type="compositionally biased region" description="Basic and acidic residues" evidence="9">
    <location>
        <begin position="580"/>
        <end position="592"/>
    </location>
</feature>
<dbReference type="Pfam" id="PF08191">
    <property type="entry name" value="LRR_adjacent"/>
    <property type="match status" value="1"/>
</dbReference>
<gene>
    <name evidence="13" type="ORF">HNQ94_002184</name>
</gene>
<dbReference type="Gene3D" id="2.60.40.1220">
    <property type="match status" value="1"/>
</dbReference>
<dbReference type="InterPro" id="IPR019931">
    <property type="entry name" value="LPXTG_anchor"/>
</dbReference>
<evidence type="ECO:0000256" key="8">
    <source>
        <dbReference type="ARBA" id="ARBA00023088"/>
    </source>
</evidence>
<dbReference type="PANTHER" id="PTHR46652">
    <property type="entry name" value="LEUCINE-RICH REPEAT AND IQ DOMAIN-CONTAINING PROTEIN 1-RELATED"/>
    <property type="match status" value="1"/>
</dbReference>
<dbReference type="SMART" id="SM00369">
    <property type="entry name" value="LRR_TYP"/>
    <property type="match status" value="4"/>
</dbReference>
<evidence type="ECO:0000256" key="10">
    <source>
        <dbReference type="SAM" id="Phobius"/>
    </source>
</evidence>
<feature type="region of interest" description="Disordered" evidence="9">
    <location>
        <begin position="578"/>
        <end position="611"/>
    </location>
</feature>
<evidence type="ECO:0000256" key="9">
    <source>
        <dbReference type="SAM" id="MobiDB-lite"/>
    </source>
</evidence>
<dbReference type="SUPFAM" id="SSF52058">
    <property type="entry name" value="L domain-like"/>
    <property type="match status" value="1"/>
</dbReference>
<dbReference type="InterPro" id="IPR012569">
    <property type="entry name" value="Inl_IR"/>
</dbReference>
<dbReference type="InterPro" id="IPR014755">
    <property type="entry name" value="Cu-Rt/internalin_Ig-like"/>
</dbReference>
<dbReference type="Pfam" id="PF00746">
    <property type="entry name" value="Gram_pos_anchor"/>
    <property type="match status" value="1"/>
</dbReference>
<comment type="caution">
    <text evidence="13">The sequence shown here is derived from an EMBL/GenBank/DDBJ whole genome shotgun (WGS) entry which is preliminary data.</text>
</comment>
<evidence type="ECO:0000259" key="12">
    <source>
        <dbReference type="PROSITE" id="PS50847"/>
    </source>
</evidence>
<keyword evidence="6 11" id="KW-0732">Signal</keyword>
<keyword evidence="7" id="KW-0677">Repeat</keyword>
<keyword evidence="8" id="KW-0572">Peptidoglycan-anchor</keyword>
<keyword evidence="10" id="KW-0812">Transmembrane</keyword>
<dbReference type="Gene3D" id="2.60.40.10">
    <property type="entry name" value="Immunoglobulins"/>
    <property type="match status" value="3"/>
</dbReference>
<dbReference type="InterPro" id="IPR025875">
    <property type="entry name" value="Leu-rich_rpt_4"/>
</dbReference>
<dbReference type="PANTHER" id="PTHR46652:SF3">
    <property type="entry name" value="LEUCINE-RICH REPEAT-CONTAINING PROTEIN 9"/>
    <property type="match status" value="1"/>
</dbReference>
<evidence type="ECO:0000313" key="13">
    <source>
        <dbReference type="EMBL" id="MBB6453735.1"/>
    </source>
</evidence>
<evidence type="ECO:0000256" key="6">
    <source>
        <dbReference type="ARBA" id="ARBA00022729"/>
    </source>
</evidence>
<name>A0A841Q5S2_9BACI</name>
<feature type="chain" id="PRO_5032590961" evidence="11">
    <location>
        <begin position="27"/>
        <end position="638"/>
    </location>
</feature>
<reference evidence="13 14" key="1">
    <citation type="submission" date="2020-08" db="EMBL/GenBank/DDBJ databases">
        <title>Genomic Encyclopedia of Type Strains, Phase IV (KMG-IV): sequencing the most valuable type-strain genomes for metagenomic binning, comparative biology and taxonomic classification.</title>
        <authorList>
            <person name="Goeker M."/>
        </authorList>
    </citation>
    <scope>NUCLEOTIDE SEQUENCE [LARGE SCALE GENOMIC DNA]</scope>
    <source>
        <strain evidence="13 14">DSM 19612</strain>
    </source>
</reference>
<dbReference type="InterPro" id="IPR032675">
    <property type="entry name" value="LRR_dom_sf"/>
</dbReference>
<proteinExistence type="inferred from homology"/>
<evidence type="ECO:0000256" key="2">
    <source>
        <dbReference type="ARBA" id="ARBA00009432"/>
    </source>
</evidence>
<dbReference type="InterPro" id="IPR013783">
    <property type="entry name" value="Ig-like_fold"/>
</dbReference>
<evidence type="ECO:0000256" key="5">
    <source>
        <dbReference type="ARBA" id="ARBA00022614"/>
    </source>
</evidence>
<feature type="transmembrane region" description="Helical" evidence="10">
    <location>
        <begin position="614"/>
        <end position="633"/>
    </location>
</feature>
<dbReference type="PROSITE" id="PS50847">
    <property type="entry name" value="GRAM_POS_ANCHORING"/>
    <property type="match status" value="1"/>
</dbReference>
<dbReference type="InterPro" id="IPR003591">
    <property type="entry name" value="Leu-rich_rpt_typical-subtyp"/>
</dbReference>
<comment type="similarity">
    <text evidence="2">Belongs to the internalin family.</text>
</comment>
<dbReference type="Gene3D" id="3.80.10.10">
    <property type="entry name" value="Ribonuclease Inhibitor"/>
    <property type="match status" value="1"/>
</dbReference>
<accession>A0A841Q5S2</accession>
<keyword evidence="14" id="KW-1185">Reference proteome</keyword>
<evidence type="ECO:0000256" key="1">
    <source>
        <dbReference type="ARBA" id="ARBA00004168"/>
    </source>
</evidence>
<evidence type="ECO:0000313" key="14">
    <source>
        <dbReference type="Proteomes" id="UP000581688"/>
    </source>
</evidence>
<dbReference type="NCBIfam" id="TIGR01167">
    <property type="entry name" value="LPXTG_anchor"/>
    <property type="match status" value="1"/>
</dbReference>
<keyword evidence="5" id="KW-0433">Leucine-rich repeat</keyword>
<keyword evidence="4" id="KW-0964">Secreted</keyword>
<keyword evidence="3" id="KW-0134">Cell wall</keyword>
<keyword evidence="10" id="KW-0472">Membrane</keyword>
<dbReference type="Proteomes" id="UP000581688">
    <property type="component" value="Unassembled WGS sequence"/>
</dbReference>
<dbReference type="EMBL" id="JACHGH010000005">
    <property type="protein sequence ID" value="MBB6453735.1"/>
    <property type="molecule type" value="Genomic_DNA"/>
</dbReference>
<protein>
    <submittedName>
        <fullName evidence="13">LPXTG-motif cell wall-anchored protein</fullName>
    </submittedName>
</protein>
<dbReference type="Pfam" id="PF16403">
    <property type="entry name" value="Bact_surface_Ig-like"/>
    <property type="match status" value="3"/>
</dbReference>
<keyword evidence="10" id="KW-1133">Transmembrane helix</keyword>
<dbReference type="InterPro" id="IPR032179">
    <property type="entry name" value="Cry22Aa_Ig-like"/>
</dbReference>
<feature type="compositionally biased region" description="Acidic residues" evidence="9">
    <location>
        <begin position="593"/>
        <end position="606"/>
    </location>
</feature>
<dbReference type="InterPro" id="IPR001611">
    <property type="entry name" value="Leu-rich_rpt"/>
</dbReference>
<dbReference type="SUPFAM" id="SSF81296">
    <property type="entry name" value="E set domains"/>
    <property type="match status" value="1"/>
</dbReference>
<sequence length="638" mass="70161">MKIKKLLVITIVLILGFFLIPQESNANSTSPPDPTDTPIVDEELKKAINATLTKPSTYNPTVADLQSSSFTKLEASYTNIQNLEGLQYATNLKILRLYGNEISDISQLSSLTKLTFINLSRNNIVDVTPISTLPDLESLTLSNNDITTAEPLKDLPNLRTLYLAGCMNLNYSTVSSLTQVQSLYLSQNNISDLSFLSNLTNLTSLALNSNDISDLTPLNSLINLKSLTVGWNSLSDLSHAADLIDQLTNFSAKNQTIELPAIDLHVAEDTLQMENQITDVDGNIISATITPNQSGVYNHPIISWAGLNSQDSDDIIRSYEFDYTFNNGEFDHNGTVVQPINWVEESVPVINADNKTIVVWDYFDPKDDVTASDKEDGELTDQIQVVKNEVDVSKPGEYEVTYSVLDSDDNQTEKTITITVIGNEAPVIHASDLTLLVGDDFDPFAGVTASDKEDGDLTDRVQIDKNEVDTSTPGDYEVTYTVFDSKEKLTTKTITVTVVENTPPHIEASDQTITVGDSFDPLADVKATDTEDGDLTNKINVAKNEVNTDKPGVYEVTYQVTDSNGLMTAKTITVTVKALPAEEPKDEPKEDKDPEEPEEPEEDEDTLPQTGEEALYLFTIAGLALIGIGIFFIRRRFN</sequence>
<evidence type="ECO:0000256" key="7">
    <source>
        <dbReference type="ARBA" id="ARBA00022737"/>
    </source>
</evidence>
<evidence type="ECO:0000256" key="4">
    <source>
        <dbReference type="ARBA" id="ARBA00022525"/>
    </source>
</evidence>
<dbReference type="PROSITE" id="PS51450">
    <property type="entry name" value="LRR"/>
    <property type="match status" value="5"/>
</dbReference>
<dbReference type="SMART" id="SM00365">
    <property type="entry name" value="LRR_SD22"/>
    <property type="match status" value="6"/>
</dbReference>
<dbReference type="Pfam" id="PF12799">
    <property type="entry name" value="LRR_4"/>
    <property type="match status" value="3"/>
</dbReference>
<dbReference type="AlphaFoldDB" id="A0A841Q5S2"/>
<dbReference type="InterPro" id="IPR050836">
    <property type="entry name" value="SDS22/Internalin_LRR"/>
</dbReference>
<dbReference type="RefSeq" id="WP_174495920.1">
    <property type="nucleotide sequence ID" value="NZ_CADDWK010000005.1"/>
</dbReference>
<feature type="signal peptide" evidence="11">
    <location>
        <begin position="1"/>
        <end position="26"/>
    </location>
</feature>
<organism evidence="13 14">
    <name type="scientific">Salirhabdus euzebyi</name>
    <dbReference type="NCBI Taxonomy" id="394506"/>
    <lineage>
        <taxon>Bacteria</taxon>
        <taxon>Bacillati</taxon>
        <taxon>Bacillota</taxon>
        <taxon>Bacilli</taxon>
        <taxon>Bacillales</taxon>
        <taxon>Bacillaceae</taxon>
        <taxon>Salirhabdus</taxon>
    </lineage>
</organism>